<dbReference type="PANTHER" id="PTHR46268">
    <property type="entry name" value="STRESS RESPONSE PROTEIN NHAX"/>
    <property type="match status" value="1"/>
</dbReference>
<dbReference type="Gene3D" id="3.40.50.620">
    <property type="entry name" value="HUPs"/>
    <property type="match status" value="1"/>
</dbReference>
<sequence>MYSNILVPVALDHRPTISDAVKAAEKLLSDGGKITALNVMDPVPAYVAQYLPDDQLDRNLTERRGLLAAEMAGAPHVETVAITGHAAQSILDFAAKNDVDCIVVASHDPGLQDYFLGSTAGRVVRHAHCAVHVVR</sequence>
<dbReference type="PANTHER" id="PTHR46268:SF6">
    <property type="entry name" value="UNIVERSAL STRESS PROTEIN UP12"/>
    <property type="match status" value="1"/>
</dbReference>
<protein>
    <submittedName>
        <fullName evidence="3">Universal stress protein</fullName>
    </submittedName>
</protein>
<dbReference type="PRINTS" id="PR01438">
    <property type="entry name" value="UNVRSLSTRESS"/>
</dbReference>
<dbReference type="InterPro" id="IPR006015">
    <property type="entry name" value="Universal_stress_UspA"/>
</dbReference>
<comment type="caution">
    <text evidence="3">The sequence shown here is derived from an EMBL/GenBank/DDBJ whole genome shotgun (WGS) entry which is preliminary data.</text>
</comment>
<dbReference type="InterPro" id="IPR014729">
    <property type="entry name" value="Rossmann-like_a/b/a_fold"/>
</dbReference>
<dbReference type="AlphaFoldDB" id="A0A037ZLC6"/>
<dbReference type="OrthoDB" id="9792500at2"/>
<gene>
    <name evidence="3" type="ORF">ACMU_05550</name>
</gene>
<organism evidence="3 4">
    <name type="scientific">Actibacterium mucosum KCTC 23349</name>
    <dbReference type="NCBI Taxonomy" id="1454373"/>
    <lineage>
        <taxon>Bacteria</taxon>
        <taxon>Pseudomonadati</taxon>
        <taxon>Pseudomonadota</taxon>
        <taxon>Alphaproteobacteria</taxon>
        <taxon>Rhodobacterales</taxon>
        <taxon>Roseobacteraceae</taxon>
        <taxon>Actibacterium</taxon>
    </lineage>
</organism>
<comment type="similarity">
    <text evidence="1">Belongs to the universal stress protein A family.</text>
</comment>
<dbReference type="InterPro" id="IPR006016">
    <property type="entry name" value="UspA"/>
</dbReference>
<dbReference type="Pfam" id="PF00582">
    <property type="entry name" value="Usp"/>
    <property type="match status" value="1"/>
</dbReference>
<proteinExistence type="inferred from homology"/>
<dbReference type="RefSeq" id="WP_035257410.1">
    <property type="nucleotide sequence ID" value="NZ_JFKE01000002.1"/>
</dbReference>
<dbReference type="EMBL" id="JFKE01000002">
    <property type="protein sequence ID" value="KAJ56409.1"/>
    <property type="molecule type" value="Genomic_DNA"/>
</dbReference>
<dbReference type="CDD" id="cd00293">
    <property type="entry name" value="USP-like"/>
    <property type="match status" value="1"/>
</dbReference>
<evidence type="ECO:0000259" key="2">
    <source>
        <dbReference type="Pfam" id="PF00582"/>
    </source>
</evidence>
<keyword evidence="4" id="KW-1185">Reference proteome</keyword>
<evidence type="ECO:0000313" key="4">
    <source>
        <dbReference type="Proteomes" id="UP000026249"/>
    </source>
</evidence>
<feature type="domain" description="UspA" evidence="2">
    <location>
        <begin position="1"/>
        <end position="135"/>
    </location>
</feature>
<reference evidence="3 4" key="1">
    <citation type="submission" date="2014-03" db="EMBL/GenBank/DDBJ databases">
        <title>Draft Genome Sequence of Actibacterium mucosum KCTC 23349, a Marine Alphaproteobacterium with Complex Ionic Requirements Isolated from Mediterranean Seawater at Malvarrosa Beach, Valencia, Spain.</title>
        <authorList>
            <person name="Arahal D.R."/>
            <person name="Shao Z."/>
            <person name="Lai Q."/>
            <person name="Pujalte M.J."/>
        </authorList>
    </citation>
    <scope>NUCLEOTIDE SEQUENCE [LARGE SCALE GENOMIC DNA]</scope>
    <source>
        <strain evidence="3 4">KCTC 23349</strain>
    </source>
</reference>
<evidence type="ECO:0000313" key="3">
    <source>
        <dbReference type="EMBL" id="KAJ56409.1"/>
    </source>
</evidence>
<dbReference type="SUPFAM" id="SSF52402">
    <property type="entry name" value="Adenine nucleotide alpha hydrolases-like"/>
    <property type="match status" value="1"/>
</dbReference>
<dbReference type="Proteomes" id="UP000026249">
    <property type="component" value="Unassembled WGS sequence"/>
</dbReference>
<evidence type="ECO:0000256" key="1">
    <source>
        <dbReference type="ARBA" id="ARBA00008791"/>
    </source>
</evidence>
<accession>A0A037ZLC6</accession>
<dbReference type="STRING" id="1454373.ACMU_05550"/>
<name>A0A037ZLC6_9RHOB</name>